<dbReference type="EMBL" id="VLPL01000001">
    <property type="protein sequence ID" value="TSJ48164.1"/>
    <property type="molecule type" value="Genomic_DNA"/>
</dbReference>
<proteinExistence type="predicted"/>
<keyword evidence="3" id="KW-1185">Reference proteome</keyword>
<feature type="chain" id="PRO_5021873334" evidence="1">
    <location>
        <begin position="20"/>
        <end position="183"/>
    </location>
</feature>
<protein>
    <submittedName>
        <fullName evidence="2">Uncharacterized protein</fullName>
    </submittedName>
</protein>
<dbReference type="AlphaFoldDB" id="A0A556N7K8"/>
<name>A0A556N7K8_9FLAO</name>
<accession>A0A556N7K8</accession>
<feature type="signal peptide" evidence="1">
    <location>
        <begin position="1"/>
        <end position="19"/>
    </location>
</feature>
<organism evidence="2 3">
    <name type="scientific">Fluviicola chungangensis</name>
    <dbReference type="NCBI Taxonomy" id="2597671"/>
    <lineage>
        <taxon>Bacteria</taxon>
        <taxon>Pseudomonadati</taxon>
        <taxon>Bacteroidota</taxon>
        <taxon>Flavobacteriia</taxon>
        <taxon>Flavobacteriales</taxon>
        <taxon>Crocinitomicaceae</taxon>
        <taxon>Fluviicola</taxon>
    </lineage>
</organism>
<comment type="caution">
    <text evidence="2">The sequence shown here is derived from an EMBL/GenBank/DDBJ whole genome shotgun (WGS) entry which is preliminary data.</text>
</comment>
<keyword evidence="1" id="KW-0732">Signal</keyword>
<dbReference type="Proteomes" id="UP000316008">
    <property type="component" value="Unassembled WGS sequence"/>
</dbReference>
<gene>
    <name evidence="2" type="ORF">FO442_03235</name>
</gene>
<reference evidence="2 3" key="1">
    <citation type="submission" date="2019-07" db="EMBL/GenBank/DDBJ databases">
        <authorList>
            <person name="Huq M.A."/>
        </authorList>
    </citation>
    <scope>NUCLEOTIDE SEQUENCE [LARGE SCALE GENOMIC DNA]</scope>
    <source>
        <strain evidence="2 3">MAH-3</strain>
    </source>
</reference>
<evidence type="ECO:0000313" key="3">
    <source>
        <dbReference type="Proteomes" id="UP000316008"/>
    </source>
</evidence>
<sequence length="183" mass="21125">MCFRIICLLFVFHSSSLFSQVSDSEMAALKAKWRVDLRAKGHELAMKYSVEEGASEFSDSIQRSFLEDTFVVENLLIRQLQKEPTTLGINKANLACASEYEKLVDNYYAVLLTKMKEEDKELVISWHRARRSLLEEERRLIGKLMQEEYSGGGSIQSITYTQRLMKAQKDHLLALVDFLIHLI</sequence>
<evidence type="ECO:0000256" key="1">
    <source>
        <dbReference type="SAM" id="SignalP"/>
    </source>
</evidence>
<dbReference type="OrthoDB" id="7340239at2"/>
<evidence type="ECO:0000313" key="2">
    <source>
        <dbReference type="EMBL" id="TSJ48164.1"/>
    </source>
</evidence>
<dbReference type="RefSeq" id="WP_144331699.1">
    <property type="nucleotide sequence ID" value="NZ_VLPL01000001.1"/>
</dbReference>